<sequence length="104" mass="10973">MVGDDRGLQFSVIGSDCSMIFAEPLLALVRSNGGNGGGGAGLTGIIRLIIIGGNDDDDDVPGDVNNCDEKIFIGPDNPILLFLLPPIVVVEVDRMCINHTCVKY</sequence>
<protein>
    <submittedName>
        <fullName evidence="1">Uncharacterized protein</fullName>
    </submittedName>
</protein>
<reference evidence="1 2" key="2">
    <citation type="journal article" date="2022" name="Mol. Biol. Evol.">
        <title>Comparative Genomics Reveals Insights into the Divergent Evolution of Astigmatic Mites and Household Pest Adaptations.</title>
        <authorList>
            <person name="Xiong Q."/>
            <person name="Wan A.T."/>
            <person name="Liu X."/>
            <person name="Fung C.S."/>
            <person name="Xiao X."/>
            <person name="Malainual N."/>
            <person name="Hou J."/>
            <person name="Wang L."/>
            <person name="Wang M."/>
            <person name="Yang K.Y."/>
            <person name="Cui Y."/>
            <person name="Leung E.L."/>
            <person name="Nong W."/>
            <person name="Shin S.K."/>
            <person name="Au S.W."/>
            <person name="Jeong K.Y."/>
            <person name="Chew F.T."/>
            <person name="Hui J.H."/>
            <person name="Leung T.F."/>
            <person name="Tungtrongchitr A."/>
            <person name="Zhong N."/>
            <person name="Liu Z."/>
            <person name="Tsui S.K."/>
        </authorList>
    </citation>
    <scope>NUCLEOTIDE SEQUENCE [LARGE SCALE GENOMIC DNA]</scope>
    <source>
        <strain evidence="1">Derp</strain>
    </source>
</reference>
<accession>A0ABQ8JJB0</accession>
<reference evidence="1 2" key="1">
    <citation type="journal article" date="2018" name="J. Allergy Clin. Immunol.">
        <title>High-quality assembly of Dermatophagoides pteronyssinus genome and transcriptome reveals a wide range of novel allergens.</title>
        <authorList>
            <person name="Liu X.Y."/>
            <person name="Yang K.Y."/>
            <person name="Wang M.Q."/>
            <person name="Kwok J.S."/>
            <person name="Zeng X."/>
            <person name="Yang Z."/>
            <person name="Xiao X.J."/>
            <person name="Lau C.P."/>
            <person name="Li Y."/>
            <person name="Huang Z.M."/>
            <person name="Ba J.G."/>
            <person name="Yim A.K."/>
            <person name="Ouyang C.Y."/>
            <person name="Ngai S.M."/>
            <person name="Chan T.F."/>
            <person name="Leung E.L."/>
            <person name="Liu L."/>
            <person name="Liu Z.G."/>
            <person name="Tsui S.K."/>
        </authorList>
    </citation>
    <scope>NUCLEOTIDE SEQUENCE [LARGE SCALE GENOMIC DNA]</scope>
    <source>
        <strain evidence="1">Derp</strain>
    </source>
</reference>
<evidence type="ECO:0000313" key="1">
    <source>
        <dbReference type="EMBL" id="KAH9422690.1"/>
    </source>
</evidence>
<dbReference type="Proteomes" id="UP000887458">
    <property type="component" value="Unassembled WGS sequence"/>
</dbReference>
<organism evidence="1 2">
    <name type="scientific">Dermatophagoides pteronyssinus</name>
    <name type="common">European house dust mite</name>
    <dbReference type="NCBI Taxonomy" id="6956"/>
    <lineage>
        <taxon>Eukaryota</taxon>
        <taxon>Metazoa</taxon>
        <taxon>Ecdysozoa</taxon>
        <taxon>Arthropoda</taxon>
        <taxon>Chelicerata</taxon>
        <taxon>Arachnida</taxon>
        <taxon>Acari</taxon>
        <taxon>Acariformes</taxon>
        <taxon>Sarcoptiformes</taxon>
        <taxon>Astigmata</taxon>
        <taxon>Psoroptidia</taxon>
        <taxon>Analgoidea</taxon>
        <taxon>Pyroglyphidae</taxon>
        <taxon>Dermatophagoidinae</taxon>
        <taxon>Dermatophagoides</taxon>
    </lineage>
</organism>
<gene>
    <name evidence="1" type="ORF">DERP_003367</name>
</gene>
<proteinExistence type="predicted"/>
<name>A0ABQ8JJB0_DERPT</name>
<comment type="caution">
    <text evidence="1">The sequence shown here is derived from an EMBL/GenBank/DDBJ whole genome shotgun (WGS) entry which is preliminary data.</text>
</comment>
<evidence type="ECO:0000313" key="2">
    <source>
        <dbReference type="Proteomes" id="UP000887458"/>
    </source>
</evidence>
<dbReference type="EMBL" id="NJHN03000036">
    <property type="protein sequence ID" value="KAH9422690.1"/>
    <property type="molecule type" value="Genomic_DNA"/>
</dbReference>
<keyword evidence="2" id="KW-1185">Reference proteome</keyword>